<dbReference type="EMBL" id="CP000750">
    <property type="protein sequence ID" value="ABS02668.1"/>
    <property type="molecule type" value="Genomic_DNA"/>
</dbReference>
<sequence>MDSTVNAVTAKTGTVDALVACALTQVSPIAATGTAWERSHASTPVMTTGGVRLLPGTTGRLRRADHGTSSSFPSSGPSTSSPPV</sequence>
<dbReference type="AlphaFoldDB" id="A6W779"/>
<dbReference type="Proteomes" id="UP000001116">
    <property type="component" value="Chromosome"/>
</dbReference>
<evidence type="ECO:0000256" key="1">
    <source>
        <dbReference type="SAM" id="MobiDB-lite"/>
    </source>
</evidence>
<evidence type="ECO:0000313" key="3">
    <source>
        <dbReference type="Proteomes" id="UP000001116"/>
    </source>
</evidence>
<feature type="region of interest" description="Disordered" evidence="1">
    <location>
        <begin position="46"/>
        <end position="84"/>
    </location>
</feature>
<proteinExistence type="predicted"/>
<keyword evidence="3" id="KW-1185">Reference proteome</keyword>
<evidence type="ECO:0000313" key="2">
    <source>
        <dbReference type="EMBL" id="ABS02668.1"/>
    </source>
</evidence>
<dbReference type="HOGENOM" id="CLU_2523138_0_0_11"/>
<feature type="compositionally biased region" description="Low complexity" evidence="1">
    <location>
        <begin position="67"/>
        <end position="84"/>
    </location>
</feature>
<organism evidence="2 3">
    <name type="scientific">Kineococcus radiotolerans (strain ATCC BAA-149 / DSM 14245 / SRS30216)</name>
    <dbReference type="NCBI Taxonomy" id="266940"/>
    <lineage>
        <taxon>Bacteria</taxon>
        <taxon>Bacillati</taxon>
        <taxon>Actinomycetota</taxon>
        <taxon>Actinomycetes</taxon>
        <taxon>Kineosporiales</taxon>
        <taxon>Kineosporiaceae</taxon>
        <taxon>Kineococcus</taxon>
    </lineage>
</organism>
<gene>
    <name evidence="2" type="ordered locus">Krad_1180</name>
</gene>
<protein>
    <submittedName>
        <fullName evidence="2">Uncharacterized protein</fullName>
    </submittedName>
</protein>
<reference evidence="3" key="1">
    <citation type="journal article" date="2008" name="PLoS ONE">
        <title>Survival in nuclear waste, extreme resistance, and potential applications gleaned from the genome sequence of Kineococcus radiotolerans SRS30216.</title>
        <authorList>
            <person name="Bagwell C.E."/>
            <person name="Bhat S."/>
            <person name="Hawkins G.M."/>
            <person name="Smith B.W."/>
            <person name="Biswas T."/>
            <person name="Hoover T.R."/>
            <person name="Saunders E."/>
            <person name="Han C.S."/>
            <person name="Tsodikov O.V."/>
            <person name="Shimkets L.J."/>
        </authorList>
    </citation>
    <scope>NUCLEOTIDE SEQUENCE [LARGE SCALE GENOMIC DNA]</scope>
    <source>
        <strain evidence="3">ATCC BAA-149 / DSM 14245 / SRS30216</strain>
    </source>
</reference>
<dbReference type="RefSeq" id="WP_012084478.1">
    <property type="nucleotide sequence ID" value="NC_009664.2"/>
</dbReference>
<dbReference type="KEGG" id="kra:Krad_1180"/>
<accession>A6W779</accession>
<feature type="compositionally biased region" description="Low complexity" evidence="1">
    <location>
        <begin position="47"/>
        <end position="59"/>
    </location>
</feature>
<dbReference type="STRING" id="266940.Krad_1180"/>
<name>A6W779_KINRD</name>